<gene>
    <name evidence="6" type="ORF">P4R38_02110</name>
</gene>
<dbReference type="InterPro" id="IPR015856">
    <property type="entry name" value="ABC_transpr_CbiO/EcfA_su"/>
</dbReference>
<dbReference type="SMART" id="SM00382">
    <property type="entry name" value="AAA"/>
    <property type="match status" value="1"/>
</dbReference>
<dbReference type="Pfam" id="PF00005">
    <property type="entry name" value="ABC_tran"/>
    <property type="match status" value="1"/>
</dbReference>
<evidence type="ECO:0000313" key="7">
    <source>
        <dbReference type="Proteomes" id="UP001528912"/>
    </source>
</evidence>
<proteinExistence type="inferred from homology"/>
<comment type="similarity">
    <text evidence="1">Belongs to the ABC transporter superfamily.</text>
</comment>
<dbReference type="InterPro" id="IPR003439">
    <property type="entry name" value="ABC_transporter-like_ATP-bd"/>
</dbReference>
<dbReference type="PROSITE" id="PS00211">
    <property type="entry name" value="ABC_TRANSPORTER_1"/>
    <property type="match status" value="1"/>
</dbReference>
<evidence type="ECO:0000259" key="5">
    <source>
        <dbReference type="PROSITE" id="PS50893"/>
    </source>
</evidence>
<protein>
    <submittedName>
        <fullName evidence="6">ABC transporter ATP-binding protein</fullName>
    </submittedName>
</protein>
<dbReference type="PANTHER" id="PTHR43553">
    <property type="entry name" value="HEAVY METAL TRANSPORTER"/>
    <property type="match status" value="1"/>
</dbReference>
<accession>A0ABT6C3B5</accession>
<dbReference type="Proteomes" id="UP001528912">
    <property type="component" value="Unassembled WGS sequence"/>
</dbReference>
<evidence type="ECO:0000256" key="1">
    <source>
        <dbReference type="ARBA" id="ARBA00005417"/>
    </source>
</evidence>
<evidence type="ECO:0000256" key="4">
    <source>
        <dbReference type="ARBA" id="ARBA00022840"/>
    </source>
</evidence>
<keyword evidence="2" id="KW-0813">Transport</keyword>
<keyword evidence="3" id="KW-0547">Nucleotide-binding</keyword>
<dbReference type="InterPro" id="IPR027417">
    <property type="entry name" value="P-loop_NTPase"/>
</dbReference>
<organism evidence="6 7">
    <name type="scientific">Luteipulveratus flavus</name>
    <dbReference type="NCBI Taxonomy" id="3031728"/>
    <lineage>
        <taxon>Bacteria</taxon>
        <taxon>Bacillati</taxon>
        <taxon>Actinomycetota</taxon>
        <taxon>Actinomycetes</taxon>
        <taxon>Micrococcales</taxon>
        <taxon>Dermacoccaceae</taxon>
        <taxon>Luteipulveratus</taxon>
    </lineage>
</organism>
<dbReference type="CDD" id="cd03225">
    <property type="entry name" value="ABC_cobalt_CbiO_domain1"/>
    <property type="match status" value="1"/>
</dbReference>
<name>A0ABT6C3B5_9MICO</name>
<dbReference type="GO" id="GO:0005524">
    <property type="term" value="F:ATP binding"/>
    <property type="evidence" value="ECO:0007669"/>
    <property type="project" value="UniProtKB-KW"/>
</dbReference>
<feature type="domain" description="ABC transporter" evidence="5">
    <location>
        <begin position="2"/>
        <end position="228"/>
    </location>
</feature>
<keyword evidence="7" id="KW-1185">Reference proteome</keyword>
<comment type="caution">
    <text evidence="6">The sequence shown here is derived from an EMBL/GenBank/DDBJ whole genome shotgun (WGS) entry which is preliminary data.</text>
</comment>
<evidence type="ECO:0000313" key="6">
    <source>
        <dbReference type="EMBL" id="MDF8263038.1"/>
    </source>
</evidence>
<dbReference type="EMBL" id="JAROAV010000008">
    <property type="protein sequence ID" value="MDF8263038.1"/>
    <property type="molecule type" value="Genomic_DNA"/>
</dbReference>
<dbReference type="InterPro" id="IPR017871">
    <property type="entry name" value="ABC_transporter-like_CS"/>
</dbReference>
<dbReference type="PROSITE" id="PS50893">
    <property type="entry name" value="ABC_TRANSPORTER_2"/>
    <property type="match status" value="1"/>
</dbReference>
<evidence type="ECO:0000256" key="2">
    <source>
        <dbReference type="ARBA" id="ARBA00022448"/>
    </source>
</evidence>
<sequence length="228" mass="24956">MIELRGVSHRLGQRQVLSEIDLTLGESRIGVIGANGSGKSTLARTLNGLIRPDRGTVLVDGLDAARQTQQVRRRVGFMFSDASAQILMPTVAEDIALSLRDLRLDATERDARLAATLATYGLEEYADHPAQLLSGGQKQLLAFAAVLVREPQVLVCDEPSTLLDLHNQLLLRRTIAGLAQQVVLLTHHLELLDDFDRVVVMDAGRVVHDGPPPEAVAFYRALMGERVR</sequence>
<dbReference type="InterPro" id="IPR003593">
    <property type="entry name" value="AAA+_ATPase"/>
</dbReference>
<dbReference type="InterPro" id="IPR050095">
    <property type="entry name" value="ECF_ABC_transporter_ATP-bd"/>
</dbReference>
<keyword evidence="4 6" id="KW-0067">ATP-binding</keyword>
<dbReference type="Gene3D" id="3.40.50.300">
    <property type="entry name" value="P-loop containing nucleotide triphosphate hydrolases"/>
    <property type="match status" value="1"/>
</dbReference>
<evidence type="ECO:0000256" key="3">
    <source>
        <dbReference type="ARBA" id="ARBA00022741"/>
    </source>
</evidence>
<dbReference type="RefSeq" id="WP_275239685.1">
    <property type="nucleotide sequence ID" value="NZ_JARFJC010000043.1"/>
</dbReference>
<dbReference type="SUPFAM" id="SSF52540">
    <property type="entry name" value="P-loop containing nucleoside triphosphate hydrolases"/>
    <property type="match status" value="1"/>
</dbReference>
<dbReference type="PANTHER" id="PTHR43553:SF24">
    <property type="entry name" value="ENERGY-COUPLING FACTOR TRANSPORTER ATP-BINDING PROTEIN ECFA1"/>
    <property type="match status" value="1"/>
</dbReference>
<reference evidence="6 7" key="1">
    <citation type="submission" date="2023-03" db="EMBL/GenBank/DDBJ databases">
        <title>YIM 133296 draft genome.</title>
        <authorList>
            <person name="Xiong L."/>
        </authorList>
    </citation>
    <scope>NUCLEOTIDE SEQUENCE [LARGE SCALE GENOMIC DNA]</scope>
    <source>
        <strain evidence="6 7">YIM 133296</strain>
    </source>
</reference>